<feature type="transmembrane region" description="Helical" evidence="1">
    <location>
        <begin position="333"/>
        <end position="354"/>
    </location>
</feature>
<feature type="transmembrane region" description="Helical" evidence="1">
    <location>
        <begin position="174"/>
        <end position="197"/>
    </location>
</feature>
<feature type="transmembrane region" description="Helical" evidence="1">
    <location>
        <begin position="120"/>
        <end position="137"/>
    </location>
</feature>
<keyword evidence="4" id="KW-1185">Reference proteome</keyword>
<feature type="transmembrane region" description="Helical" evidence="1">
    <location>
        <begin position="300"/>
        <end position="326"/>
    </location>
</feature>
<dbReference type="Pfam" id="PF01569">
    <property type="entry name" value="PAP2"/>
    <property type="match status" value="1"/>
</dbReference>
<dbReference type="InterPro" id="IPR036938">
    <property type="entry name" value="PAP2/HPO_sf"/>
</dbReference>
<dbReference type="PANTHER" id="PTHR14969">
    <property type="entry name" value="SPHINGOSINE-1-PHOSPHATE PHOSPHOHYDROLASE"/>
    <property type="match status" value="1"/>
</dbReference>
<dbReference type="InterPro" id="IPR000326">
    <property type="entry name" value="PAP2/HPO"/>
</dbReference>
<dbReference type="AlphaFoldDB" id="A0A318TV86"/>
<feature type="domain" description="Phosphatidic acid phosphatase type 2/haloperoxidase" evidence="2">
    <location>
        <begin position="333"/>
        <end position="442"/>
    </location>
</feature>
<organism evidence="3 4">
    <name type="scientific">Rhodobacter viridis</name>
    <dbReference type="NCBI Taxonomy" id="1054202"/>
    <lineage>
        <taxon>Bacteria</taxon>
        <taxon>Pseudomonadati</taxon>
        <taxon>Pseudomonadota</taxon>
        <taxon>Alphaproteobacteria</taxon>
        <taxon>Rhodobacterales</taxon>
        <taxon>Rhodobacter group</taxon>
        <taxon>Rhodobacter</taxon>
    </lineage>
</organism>
<evidence type="ECO:0000313" key="4">
    <source>
        <dbReference type="Proteomes" id="UP000247727"/>
    </source>
</evidence>
<dbReference type="InterPro" id="IPR032816">
    <property type="entry name" value="VTT_dom"/>
</dbReference>
<feature type="transmembrane region" description="Helical" evidence="1">
    <location>
        <begin position="144"/>
        <end position="168"/>
    </location>
</feature>
<dbReference type="Gene3D" id="1.20.144.10">
    <property type="entry name" value="Phosphatidic acid phosphatase type 2/haloperoxidase"/>
    <property type="match status" value="1"/>
</dbReference>
<accession>A0A318TV86</accession>
<evidence type="ECO:0000313" key="3">
    <source>
        <dbReference type="EMBL" id="PYF07757.1"/>
    </source>
</evidence>
<proteinExistence type="predicted"/>
<protein>
    <submittedName>
        <fullName evidence="3">Undecaprenyl-diphosphatase</fullName>
    </submittedName>
</protein>
<dbReference type="Pfam" id="PF09335">
    <property type="entry name" value="VTT_dom"/>
    <property type="match status" value="1"/>
</dbReference>
<dbReference type="Proteomes" id="UP000247727">
    <property type="component" value="Unassembled WGS sequence"/>
</dbReference>
<feature type="transmembrane region" description="Helical" evidence="1">
    <location>
        <begin position="250"/>
        <end position="270"/>
    </location>
</feature>
<dbReference type="PANTHER" id="PTHR14969:SF13">
    <property type="entry name" value="AT30094P"/>
    <property type="match status" value="1"/>
</dbReference>
<name>A0A318TV86_9RHOB</name>
<evidence type="ECO:0000259" key="2">
    <source>
        <dbReference type="SMART" id="SM00014"/>
    </source>
</evidence>
<dbReference type="OrthoDB" id="9801622at2"/>
<keyword evidence="1" id="KW-0812">Transmembrane</keyword>
<dbReference type="SMART" id="SM00014">
    <property type="entry name" value="acidPPc"/>
    <property type="match status" value="1"/>
</dbReference>
<evidence type="ECO:0000256" key="1">
    <source>
        <dbReference type="SAM" id="Phobius"/>
    </source>
</evidence>
<dbReference type="InterPro" id="IPR025902">
    <property type="entry name" value="LssY-like-C_dom"/>
</dbReference>
<reference evidence="3 4" key="1">
    <citation type="submission" date="2018-06" db="EMBL/GenBank/DDBJ databases">
        <title>Genomic Encyclopedia of Type Strains, Phase III (KMG-III): the genomes of soil and plant-associated and newly described type strains.</title>
        <authorList>
            <person name="Whitman W."/>
        </authorList>
    </citation>
    <scope>NUCLEOTIDE SEQUENCE [LARGE SCALE GENOMIC DNA]</scope>
    <source>
        <strain evidence="3 4">JA737</strain>
    </source>
</reference>
<feature type="transmembrane region" description="Helical" evidence="1">
    <location>
        <begin position="398"/>
        <end position="419"/>
    </location>
</feature>
<keyword evidence="1" id="KW-0472">Membrane</keyword>
<dbReference type="SUPFAM" id="SSF48317">
    <property type="entry name" value="Acid phosphatase/Vanadium-dependent haloperoxidase"/>
    <property type="match status" value="1"/>
</dbReference>
<feature type="transmembrane region" description="Helical" evidence="1">
    <location>
        <begin position="469"/>
        <end position="486"/>
    </location>
</feature>
<feature type="transmembrane region" description="Helical" evidence="1">
    <location>
        <begin position="374"/>
        <end position="391"/>
    </location>
</feature>
<dbReference type="CDD" id="cd03392">
    <property type="entry name" value="PAP2_like_2"/>
    <property type="match status" value="1"/>
</dbReference>
<comment type="caution">
    <text evidence="3">The sequence shown here is derived from an EMBL/GenBank/DDBJ whole genome shotgun (WGS) entry which is preliminary data.</text>
</comment>
<feature type="transmembrane region" description="Helical" evidence="1">
    <location>
        <begin position="431"/>
        <end position="448"/>
    </location>
</feature>
<dbReference type="Pfam" id="PF14067">
    <property type="entry name" value="LssY_C"/>
    <property type="match status" value="1"/>
</dbReference>
<dbReference type="EMBL" id="QJTK01000015">
    <property type="protein sequence ID" value="PYF07757.1"/>
    <property type="molecule type" value="Genomic_DNA"/>
</dbReference>
<gene>
    <name evidence="3" type="ORF">C8J30_1151</name>
</gene>
<sequence length="701" mass="75710">MTLPLDAFLPSLAALGLWSYWALGLAAFLEAFVPTGLFMPGTLIVEAGGILVQQGLLDYLDLVWFVAAGAILGGEASYGLGRLARRMLSARWQPPKSIAYRKAARLFQRHGGFALMPGRFLGPLFGLVTLVAALAGLPRRRFMVWNIVSAVLYALVHSGVGVLVGGVASRLGPLVNRVGLAIVLLVLALVLLWGLIARMVRLAPFARSILRSVGAAIRDTPEVRDWSGRHPRLSRFVEGRFDRNRFSGRTATLLCLAAFYLIWVWLGSVFDLLMLDPIVQADLRLANLIHDVWSPDLLRLATHVTALGDAKVIATLIAAAGILTLLRRRPDLLGGLAVAVCGNLASVAALKRIFDRPRPELAYFVETSGSFPSGHAAISVAFYGFAAFMLWRLRLLRAVSAAFGAAVIAFLIGVSRITLIEHYLSDVINGWLVGAIWLVIGIAFAEWWRAARTRTPPVTPPVTASLRRSGTAAVVALVLIAVWQVADYEKARKISPGPVGDVTFTTLDSLIAAGNLPAQTASLGGAPLEPINVIVLAADEAELADALTGAGWHPAQPPDLVSLLRAAVAVWTNSADPVAPVTPYFWRNTPNDLAFQKPTAEATLRHRHHVRFWRTEFVTETGQRLFVGAASFDDGLDWNLLHHIAPDIDAERATLVADLRAQGAASRVTAQRLTQPRLGRSVAGDPWFTDGQAAVITLSRQ</sequence>
<keyword evidence="1" id="KW-1133">Transmembrane helix</keyword>
<dbReference type="RefSeq" id="WP_110806680.1">
    <property type="nucleotide sequence ID" value="NZ_QJTK01000015.1"/>
</dbReference>